<sequence length="107" mass="11838">MAIVACPFCGKKVSSKAASCPHCGKGLAEVSPLQIERIARDKHLALGQSINNHAMISILLFLGSFVWLYFRMPEEGSWQSWLTYGVMGLGAAGYVISKVRMVMYKRK</sequence>
<feature type="transmembrane region" description="Helical" evidence="1">
    <location>
        <begin position="50"/>
        <end position="69"/>
    </location>
</feature>
<accession>A0ABV6BEC3</accession>
<proteinExistence type="predicted"/>
<keyword evidence="1" id="KW-1133">Transmembrane helix</keyword>
<gene>
    <name evidence="2" type="ORF">ACFFJP_10580</name>
</gene>
<reference evidence="2 3" key="1">
    <citation type="submission" date="2024-09" db="EMBL/GenBank/DDBJ databases">
        <authorList>
            <person name="Sun Q."/>
            <person name="Mori K."/>
        </authorList>
    </citation>
    <scope>NUCLEOTIDE SEQUENCE [LARGE SCALE GENOMIC DNA]</scope>
    <source>
        <strain evidence="2 3">KCTC 23315</strain>
    </source>
</reference>
<comment type="caution">
    <text evidence="2">The sequence shown here is derived from an EMBL/GenBank/DDBJ whole genome shotgun (WGS) entry which is preliminary data.</text>
</comment>
<organism evidence="2 3">
    <name type="scientific">Rheinheimera tilapiae</name>
    <dbReference type="NCBI Taxonomy" id="875043"/>
    <lineage>
        <taxon>Bacteria</taxon>
        <taxon>Pseudomonadati</taxon>
        <taxon>Pseudomonadota</taxon>
        <taxon>Gammaproteobacteria</taxon>
        <taxon>Chromatiales</taxon>
        <taxon>Chromatiaceae</taxon>
        <taxon>Rheinheimera</taxon>
    </lineage>
</organism>
<name>A0ABV6BEC3_9GAMM</name>
<dbReference type="RefSeq" id="WP_377243178.1">
    <property type="nucleotide sequence ID" value="NZ_JBHLXP010000001.1"/>
</dbReference>
<dbReference type="Proteomes" id="UP001589813">
    <property type="component" value="Unassembled WGS sequence"/>
</dbReference>
<keyword evidence="1" id="KW-0472">Membrane</keyword>
<dbReference type="EMBL" id="JBHLXP010000001">
    <property type="protein sequence ID" value="MFC0048729.1"/>
    <property type="molecule type" value="Genomic_DNA"/>
</dbReference>
<keyword evidence="3" id="KW-1185">Reference proteome</keyword>
<evidence type="ECO:0000313" key="2">
    <source>
        <dbReference type="EMBL" id="MFC0048729.1"/>
    </source>
</evidence>
<keyword evidence="1" id="KW-0812">Transmembrane</keyword>
<evidence type="ECO:0000313" key="3">
    <source>
        <dbReference type="Proteomes" id="UP001589813"/>
    </source>
</evidence>
<protein>
    <submittedName>
        <fullName evidence="2">Zinc ribbon domain-containing protein</fullName>
    </submittedName>
</protein>
<feature type="transmembrane region" description="Helical" evidence="1">
    <location>
        <begin position="81"/>
        <end position="97"/>
    </location>
</feature>
<evidence type="ECO:0000256" key="1">
    <source>
        <dbReference type="SAM" id="Phobius"/>
    </source>
</evidence>